<keyword evidence="1" id="KW-0812">Transmembrane</keyword>
<dbReference type="PRINTS" id="PR00702">
    <property type="entry name" value="ACRIFLAVINRP"/>
</dbReference>
<dbReference type="Gene3D" id="3.30.70.1440">
    <property type="entry name" value="Multidrug efflux transporter AcrB pore domain"/>
    <property type="match status" value="1"/>
</dbReference>
<feature type="transmembrane region" description="Helical" evidence="1">
    <location>
        <begin position="828"/>
        <end position="848"/>
    </location>
</feature>
<dbReference type="RefSeq" id="WP_045831242.1">
    <property type="nucleotide sequence ID" value="NZ_JZRB01000060.1"/>
</dbReference>
<keyword evidence="1" id="KW-0472">Membrane</keyword>
<dbReference type="Proteomes" id="UP000033651">
    <property type="component" value="Unassembled WGS sequence"/>
</dbReference>
<proteinExistence type="predicted"/>
<dbReference type="GO" id="GO:0042910">
    <property type="term" value="F:xenobiotic transmembrane transporter activity"/>
    <property type="evidence" value="ECO:0007669"/>
    <property type="project" value="TreeGrafter"/>
</dbReference>
<dbReference type="PATRIC" id="fig|345309.4.peg.3690"/>
<feature type="transmembrane region" description="Helical" evidence="1">
    <location>
        <begin position="360"/>
        <end position="381"/>
    </location>
</feature>
<accession>A0A0F3K7T8</accession>
<feature type="transmembrane region" description="Helical" evidence="1">
    <location>
        <begin position="407"/>
        <end position="427"/>
    </location>
</feature>
<dbReference type="InterPro" id="IPR027463">
    <property type="entry name" value="AcrB_DN_DC_subdom"/>
</dbReference>
<dbReference type="SUPFAM" id="SSF82714">
    <property type="entry name" value="Multidrug efflux transporter AcrB TolC docking domain, DN and DC subdomains"/>
    <property type="match status" value="2"/>
</dbReference>
<dbReference type="EMBL" id="JZRB01000060">
    <property type="protein sequence ID" value="KJV26144.1"/>
    <property type="molecule type" value="Genomic_DNA"/>
</dbReference>
<feature type="non-terminal residue" evidence="2">
    <location>
        <position position="1"/>
    </location>
</feature>
<feature type="transmembrane region" description="Helical" evidence="1">
    <location>
        <begin position="311"/>
        <end position="327"/>
    </location>
</feature>
<keyword evidence="1" id="KW-1133">Transmembrane helix</keyword>
<evidence type="ECO:0000313" key="3">
    <source>
        <dbReference type="Proteomes" id="UP000033651"/>
    </source>
</evidence>
<dbReference type="PANTHER" id="PTHR32063:SF0">
    <property type="entry name" value="SWARMING MOTILITY PROTEIN SWRC"/>
    <property type="match status" value="1"/>
</dbReference>
<organism evidence="2 3">
    <name type="scientific">Luteibacter yeojuensis</name>
    <dbReference type="NCBI Taxonomy" id="345309"/>
    <lineage>
        <taxon>Bacteria</taxon>
        <taxon>Pseudomonadati</taxon>
        <taxon>Pseudomonadota</taxon>
        <taxon>Gammaproteobacteria</taxon>
        <taxon>Lysobacterales</taxon>
        <taxon>Rhodanobacteraceae</taxon>
        <taxon>Luteibacter</taxon>
    </lineage>
</organism>
<dbReference type="OrthoDB" id="9758297at2"/>
<dbReference type="GO" id="GO:0005886">
    <property type="term" value="C:plasma membrane"/>
    <property type="evidence" value="ECO:0007669"/>
    <property type="project" value="TreeGrafter"/>
</dbReference>
<dbReference type="Pfam" id="PF00873">
    <property type="entry name" value="ACR_tran"/>
    <property type="match status" value="1"/>
</dbReference>
<dbReference type="InterPro" id="IPR001036">
    <property type="entry name" value="Acrflvin-R"/>
</dbReference>
<reference evidence="2 3" key="1">
    <citation type="submission" date="2015-03" db="EMBL/GenBank/DDBJ databases">
        <title>Draft genome sequence of Luteibacter yeojuensis strain SU11.</title>
        <authorList>
            <person name="Sulaiman J."/>
            <person name="Priya K."/>
            <person name="Chan K.-G."/>
        </authorList>
    </citation>
    <scope>NUCLEOTIDE SEQUENCE [LARGE SCALE GENOMIC DNA]</scope>
    <source>
        <strain evidence="2 3">SU11</strain>
    </source>
</reference>
<dbReference type="Gene3D" id="1.20.1640.10">
    <property type="entry name" value="Multidrug efflux transporter AcrB transmembrane domain"/>
    <property type="match status" value="2"/>
</dbReference>
<feature type="transmembrane region" description="Helical" evidence="1">
    <location>
        <begin position="332"/>
        <end position="354"/>
    </location>
</feature>
<name>A0A0F3K7T8_9GAMM</name>
<protein>
    <submittedName>
        <fullName evidence="2">Transporter</fullName>
    </submittedName>
</protein>
<sequence>LMGAAVTFGLPVGLFPQVSFPRIVVDLTAGDRPADATSLLVTRPVEDAIRSVPGVESVRSETSRGEAQVSVDFGWGRDMIASTLLVDAAIARALPNLPAGTRYDVRRMDPTVFPIISYALRGEGLSPVALRDVAQYRIAPLLAAVPGLARVDVQGGQVAEIEVEVETHALASRGLTATNVADAIAASNQVNAVGRLQDRHKLYLVVANNAVRDARAVAAIPVSLPGGGRTTVGDVAKVSDGVAPEWTRVAEDGRPAVLLNVFEQPDGNAVQIAAAVRKKLAKLPLPPGVTLRTWYDQSELVIASATSVRDAIAIGLLLAAAVLFAFLRSLRLVAVVFIVVPAILAGTILCLGVAGLGFNIMTLGGIAAAVGLVIDDVMVMVEHIARRVVAAGGAGQGGVVYGAAREFFVPLTGSSLATLIVFIPLAFLDGVTGAFSRALSITMGAALGVSWLMTALVVPVLSARLTRPASWVHEPARWEKGLARAHAGLLALAFRRPWVVAAAAAGAFAVGFVAYVHVPTGFMPEADEGGFVLDYYTAPGTSITETEREVAQVETMLRMDHDVDTFSRRLGTGLGGDLGQSYHGDFFVRLKHGHARHTVDVMNDVRDRILHNVPGVQVEVAQLMEDLIGDLTAVPQPIEVKLYGDDVSTLLPVAGRVASALAQVNGLVDVKSGAQVAGDALDVHVDADAATAEGVTVHQVSQAVSDALAGVIATELPGTTKAIGVRVAAVDARTWRIGDLLALPVRAPDGHLFPLSRVATIVPVAGQPQITREDLQTMVPVTARIEQGGIATAVSHVRAVLARPGMLPPGVRYDLGGLYQQQQIAFAGLRKVFAAALGAEFILLMFLYRRMRIALLVIAASLVSASAVFTGLWIAGVDLNVTAMMGLTMVLGIGTEMSIFLVSEYMAIGARTGWRSAMWRAVRNRLRPITMTTLAAILTLLPLVLALGDGADLQQPLAVAIVAGLLLQFPMVLVVLPVALHAAMRNAQPL</sequence>
<feature type="transmembrane region" description="Helical" evidence="1">
    <location>
        <begin position="498"/>
        <end position="518"/>
    </location>
</feature>
<evidence type="ECO:0000313" key="2">
    <source>
        <dbReference type="EMBL" id="KJV26144.1"/>
    </source>
</evidence>
<dbReference type="SUPFAM" id="SSF82693">
    <property type="entry name" value="Multidrug efflux transporter AcrB pore domain, PN1, PN2, PC1 and PC2 subdomains"/>
    <property type="match status" value="3"/>
</dbReference>
<feature type="transmembrane region" description="Helical" evidence="1">
    <location>
        <begin position="959"/>
        <end position="980"/>
    </location>
</feature>
<feature type="transmembrane region" description="Helical" evidence="1">
    <location>
        <begin position="855"/>
        <end position="875"/>
    </location>
</feature>
<feature type="transmembrane region" description="Helical" evidence="1">
    <location>
        <begin position="881"/>
        <end position="908"/>
    </location>
</feature>
<feature type="transmembrane region" description="Helical" evidence="1">
    <location>
        <begin position="929"/>
        <end position="947"/>
    </location>
</feature>
<keyword evidence="3" id="KW-1185">Reference proteome</keyword>
<dbReference type="PANTHER" id="PTHR32063">
    <property type="match status" value="1"/>
</dbReference>
<evidence type="ECO:0000256" key="1">
    <source>
        <dbReference type="SAM" id="Phobius"/>
    </source>
</evidence>
<comment type="caution">
    <text evidence="2">The sequence shown here is derived from an EMBL/GenBank/DDBJ whole genome shotgun (WGS) entry which is preliminary data.</text>
</comment>
<gene>
    <name evidence="2" type="ORF">VI08_19135</name>
</gene>
<dbReference type="Gene3D" id="3.30.70.1430">
    <property type="entry name" value="Multidrug efflux transporter AcrB pore domain"/>
    <property type="match status" value="2"/>
</dbReference>
<dbReference type="Gene3D" id="3.30.70.1320">
    <property type="entry name" value="Multidrug efflux transporter AcrB pore domain like"/>
    <property type="match status" value="1"/>
</dbReference>
<dbReference type="Gene3D" id="3.30.2090.10">
    <property type="entry name" value="Multidrug efflux transporter AcrB TolC docking domain, DN and DC subdomains"/>
    <property type="match status" value="2"/>
</dbReference>
<dbReference type="SUPFAM" id="SSF82866">
    <property type="entry name" value="Multidrug efflux transporter AcrB transmembrane domain"/>
    <property type="match status" value="2"/>
</dbReference>
<feature type="transmembrane region" description="Helical" evidence="1">
    <location>
        <begin position="439"/>
        <end position="461"/>
    </location>
</feature>
<dbReference type="AlphaFoldDB" id="A0A0F3K7T8"/>